<dbReference type="PROSITE" id="PS50977">
    <property type="entry name" value="HTH_TETR_2"/>
    <property type="match status" value="1"/>
</dbReference>
<dbReference type="NCBIfam" id="NF007015">
    <property type="entry name" value="PRK09480.1"/>
    <property type="match status" value="1"/>
</dbReference>
<dbReference type="InterPro" id="IPR054580">
    <property type="entry name" value="SlmA-like_C"/>
</dbReference>
<accession>A0ABT3N0T6</accession>
<dbReference type="InterPro" id="IPR050624">
    <property type="entry name" value="HTH-type_Tx_Regulator"/>
</dbReference>
<dbReference type="PANTHER" id="PTHR43479">
    <property type="entry name" value="ACREF/ENVCD OPERON REPRESSOR-RELATED"/>
    <property type="match status" value="1"/>
</dbReference>
<dbReference type="InterPro" id="IPR023772">
    <property type="entry name" value="DNA-bd_HTH_TetR-type_CS"/>
</dbReference>
<reference evidence="8 9" key="1">
    <citation type="submission" date="2022-10" db="EMBL/GenBank/DDBJ databases">
        <title>High-quality genome sequences of two octocoral-associated bacteria, Endozoicomonas euniceicola EF212 and Endozoicomonas gorgoniicola PS125.</title>
        <authorList>
            <person name="Chiou Y.-J."/>
            <person name="Chen Y.-H."/>
        </authorList>
    </citation>
    <scope>NUCLEOTIDE SEQUENCE [LARGE SCALE GENOMIC DNA]</scope>
    <source>
        <strain evidence="8 9">PS125</strain>
    </source>
</reference>
<dbReference type="SUPFAM" id="SSF46689">
    <property type="entry name" value="Homeodomain-like"/>
    <property type="match status" value="1"/>
</dbReference>
<comment type="function">
    <text evidence="5">Required for nucleoid occlusion (NO) phenomenon, which prevents Z-ring formation and cell division over the nucleoid. Acts as a DNA-associated cell division inhibitor that binds simultaneously chromosomal DNA and FtsZ, and disrupts the assembly of FtsZ polymers. SlmA-DNA-binding sequences (SBS) are dispersed on non-Ter regions of the chromosome, preventing FtsZ polymerization at these regions.</text>
</comment>
<keyword evidence="9" id="KW-1185">Reference proteome</keyword>
<dbReference type="EMBL" id="JAPFCC010000001">
    <property type="protein sequence ID" value="MCW7555248.1"/>
    <property type="molecule type" value="Genomic_DNA"/>
</dbReference>
<evidence type="ECO:0000256" key="1">
    <source>
        <dbReference type="ARBA" id="ARBA00022490"/>
    </source>
</evidence>
<dbReference type="SUPFAM" id="SSF48498">
    <property type="entry name" value="Tetracyclin repressor-like, C-terminal domain"/>
    <property type="match status" value="1"/>
</dbReference>
<organism evidence="8 9">
    <name type="scientific">Endozoicomonas gorgoniicola</name>
    <dbReference type="NCBI Taxonomy" id="1234144"/>
    <lineage>
        <taxon>Bacteria</taxon>
        <taxon>Pseudomonadati</taxon>
        <taxon>Pseudomonadota</taxon>
        <taxon>Gammaproteobacteria</taxon>
        <taxon>Oceanospirillales</taxon>
        <taxon>Endozoicomonadaceae</taxon>
        <taxon>Endozoicomonas</taxon>
    </lineage>
</organism>
<feature type="domain" description="HTH tetR-type" evidence="7">
    <location>
        <begin position="7"/>
        <end position="67"/>
    </location>
</feature>
<dbReference type="Proteomes" id="UP001209854">
    <property type="component" value="Unassembled WGS sequence"/>
</dbReference>
<dbReference type="Gene3D" id="1.10.357.10">
    <property type="entry name" value="Tetracycline Repressor, domain 2"/>
    <property type="match status" value="1"/>
</dbReference>
<keyword evidence="1 5" id="KW-0963">Cytoplasm</keyword>
<keyword evidence="4 5" id="KW-0131">Cell cycle</keyword>
<comment type="similarity">
    <text evidence="5">Belongs to the nucleoid occlusion factor SlmA family.</text>
</comment>
<dbReference type="InterPro" id="IPR023769">
    <property type="entry name" value="NO_SlmA"/>
</dbReference>
<comment type="caution">
    <text evidence="8">The sequence shown here is derived from an EMBL/GenBank/DDBJ whole genome shotgun (WGS) entry which is preliminary data.</text>
</comment>
<evidence type="ECO:0000256" key="2">
    <source>
        <dbReference type="ARBA" id="ARBA00022618"/>
    </source>
</evidence>
<dbReference type="InterPro" id="IPR009057">
    <property type="entry name" value="Homeodomain-like_sf"/>
</dbReference>
<dbReference type="RefSeq" id="WP_262565020.1">
    <property type="nucleotide sequence ID" value="NZ_JAPFCC010000001.1"/>
</dbReference>
<keyword evidence="3 5" id="KW-0238">DNA-binding</keyword>
<proteinExistence type="inferred from homology"/>
<name>A0ABT3N0T6_9GAMM</name>
<dbReference type="Pfam" id="PF22276">
    <property type="entry name" value="SlmA-like_C"/>
    <property type="match status" value="1"/>
</dbReference>
<gene>
    <name evidence="5 8" type="primary">slmA</name>
    <name evidence="8" type="ORF">NX722_21995</name>
</gene>
<dbReference type="Pfam" id="PF00440">
    <property type="entry name" value="TetR_N"/>
    <property type="match status" value="1"/>
</dbReference>
<sequence>MVKPQKISRKDQILQALAHMLETSPGVRITTSALAKEVGVSEAALYRHFPSKAKMFEGLIEFIEETLFSRIALILDDEPEALRRCEKILTLLLTFCERNPGLTRIINGDALAGEPDRLRHRMIQLFDRLETQIKQILREAELNEGLRTRSTVGTTSNMILALAEGRISQFVRSEFKRKPTELWLDQWRDTSTVVFR</sequence>
<evidence type="ECO:0000313" key="8">
    <source>
        <dbReference type="EMBL" id="MCW7555248.1"/>
    </source>
</evidence>
<comment type="subcellular location">
    <subcellularLocation>
        <location evidence="5">Cytoplasm</location>
        <location evidence="5">Nucleoid</location>
    </subcellularLocation>
</comment>
<evidence type="ECO:0000313" key="9">
    <source>
        <dbReference type="Proteomes" id="UP001209854"/>
    </source>
</evidence>
<dbReference type="PANTHER" id="PTHR43479:SF11">
    <property type="entry name" value="ACREF_ENVCD OPERON REPRESSOR-RELATED"/>
    <property type="match status" value="1"/>
</dbReference>
<dbReference type="InterPro" id="IPR036271">
    <property type="entry name" value="Tet_transcr_reg_TetR-rel_C_sf"/>
</dbReference>
<comment type="subunit">
    <text evidence="5">Homodimer. Interacts with FtsZ.</text>
</comment>
<dbReference type="PROSITE" id="PS01081">
    <property type="entry name" value="HTH_TETR_1"/>
    <property type="match status" value="1"/>
</dbReference>
<keyword evidence="2 5" id="KW-0132">Cell division</keyword>
<evidence type="ECO:0000256" key="6">
    <source>
        <dbReference type="PROSITE-ProRule" id="PRU00335"/>
    </source>
</evidence>
<dbReference type="HAMAP" id="MF_01839">
    <property type="entry name" value="NO_factor_SlmA"/>
    <property type="match status" value="1"/>
</dbReference>
<dbReference type="InterPro" id="IPR001647">
    <property type="entry name" value="HTH_TetR"/>
</dbReference>
<evidence type="ECO:0000256" key="3">
    <source>
        <dbReference type="ARBA" id="ARBA00023125"/>
    </source>
</evidence>
<feature type="DNA-binding region" description="H-T-H motif" evidence="6">
    <location>
        <begin position="30"/>
        <end position="49"/>
    </location>
</feature>
<evidence type="ECO:0000256" key="4">
    <source>
        <dbReference type="ARBA" id="ARBA00023306"/>
    </source>
</evidence>
<protein>
    <recommendedName>
        <fullName evidence="5">Nucleoid occlusion factor SlmA</fullName>
    </recommendedName>
</protein>
<evidence type="ECO:0000256" key="5">
    <source>
        <dbReference type="HAMAP-Rule" id="MF_01839"/>
    </source>
</evidence>
<evidence type="ECO:0000259" key="7">
    <source>
        <dbReference type="PROSITE" id="PS50977"/>
    </source>
</evidence>